<dbReference type="CDD" id="cd02650">
    <property type="entry name" value="nuc_hydro_CaPnhB"/>
    <property type="match status" value="1"/>
</dbReference>
<dbReference type="EMBL" id="CP006018">
    <property type="protein sequence ID" value="AIC92591.1"/>
    <property type="molecule type" value="Genomic_DNA"/>
</dbReference>
<organism evidence="4 5">
    <name type="scientific">Bifidobacterium [indicum] DSM 20214 = LMG 11587</name>
    <dbReference type="NCBI Taxonomy" id="1341694"/>
    <lineage>
        <taxon>Bacteria</taxon>
        <taxon>Bacillati</taxon>
        <taxon>Actinomycetota</taxon>
        <taxon>Actinomycetes</taxon>
        <taxon>Bifidobacteriales</taxon>
        <taxon>Bifidobacteriaceae</taxon>
        <taxon>Bifidobacterium</taxon>
    </lineage>
</organism>
<dbReference type="GO" id="GO:0006152">
    <property type="term" value="P:purine nucleoside catabolic process"/>
    <property type="evidence" value="ECO:0007669"/>
    <property type="project" value="TreeGrafter"/>
</dbReference>
<accession>A0A087VW78</accession>
<dbReference type="PANTHER" id="PTHR12304:SF4">
    <property type="entry name" value="URIDINE NUCLEOSIDASE"/>
    <property type="match status" value="1"/>
</dbReference>
<evidence type="ECO:0000313" key="4">
    <source>
        <dbReference type="EMBL" id="AIC92591.1"/>
    </source>
</evidence>
<dbReference type="OrthoDB" id="9797882at2"/>
<dbReference type="GO" id="GO:0008477">
    <property type="term" value="F:purine nucleosidase activity"/>
    <property type="evidence" value="ECO:0007669"/>
    <property type="project" value="TreeGrafter"/>
</dbReference>
<dbReference type="HOGENOM" id="CLU_036838_3_0_11"/>
<dbReference type="InterPro" id="IPR023186">
    <property type="entry name" value="IUNH"/>
</dbReference>
<dbReference type="Pfam" id="PF01156">
    <property type="entry name" value="IU_nuc_hydro"/>
    <property type="match status" value="1"/>
</dbReference>
<keyword evidence="2 4" id="KW-0326">Glycosidase</keyword>
<proteinExistence type="predicted"/>
<evidence type="ECO:0000256" key="1">
    <source>
        <dbReference type="ARBA" id="ARBA00022801"/>
    </source>
</evidence>
<dbReference type="Proteomes" id="UP000028569">
    <property type="component" value="Chromosome"/>
</dbReference>
<evidence type="ECO:0000256" key="2">
    <source>
        <dbReference type="ARBA" id="ARBA00023295"/>
    </source>
</evidence>
<dbReference type="InterPro" id="IPR001910">
    <property type="entry name" value="Inosine/uridine_hydrolase_dom"/>
</dbReference>
<dbReference type="KEGG" id="bii:BINDI_1337"/>
<evidence type="ECO:0000259" key="3">
    <source>
        <dbReference type="Pfam" id="PF01156"/>
    </source>
</evidence>
<gene>
    <name evidence="4" type="ORF">BINDI_1337</name>
</gene>
<dbReference type="GO" id="GO:0045437">
    <property type="term" value="F:uridine nucleosidase activity"/>
    <property type="evidence" value="ECO:0007669"/>
    <property type="project" value="UniProtKB-EC"/>
</dbReference>
<keyword evidence="1 4" id="KW-0378">Hydrolase</keyword>
<reference evidence="4 5" key="1">
    <citation type="journal article" date="2014" name="Appl. Environ. Microbiol.">
        <title>Genomic encyclopedia of type strains of the genus Bifidobacterium.</title>
        <authorList>
            <person name="Milani C."/>
            <person name="Lugli G.A."/>
            <person name="Duranti S."/>
            <person name="Turroni F."/>
            <person name="Bottacini F."/>
            <person name="Mangifesta M."/>
            <person name="Sanchez B."/>
            <person name="Viappiani A."/>
            <person name="Mancabelli L."/>
            <person name="Taminiau B."/>
            <person name="Delcenserie V."/>
            <person name="Barrangou R."/>
            <person name="Margolles A."/>
            <person name="van Sinderen D."/>
            <person name="Ventura M."/>
        </authorList>
    </citation>
    <scope>NUCLEOTIDE SEQUENCE [LARGE SCALE GENOMIC DNA]</scope>
    <source>
        <strain evidence="4 5">LMG 11587</strain>
    </source>
</reference>
<name>A0A087VW78_9BIFI</name>
<keyword evidence="5" id="KW-1185">Reference proteome</keyword>
<protein>
    <submittedName>
        <fullName evidence="4">Inosine/uridine-preferring nucleoside hydrolase</fullName>
        <ecNumber evidence="4">3.2.2.3</ecNumber>
    </submittedName>
</protein>
<evidence type="ECO:0000313" key="5">
    <source>
        <dbReference type="Proteomes" id="UP000028569"/>
    </source>
</evidence>
<dbReference type="EC" id="3.2.2.3" evidence="4"/>
<dbReference type="SUPFAM" id="SSF53590">
    <property type="entry name" value="Nucleoside hydrolase"/>
    <property type="match status" value="1"/>
</dbReference>
<dbReference type="PANTHER" id="PTHR12304">
    <property type="entry name" value="INOSINE-URIDINE PREFERRING NUCLEOSIDE HYDROLASE"/>
    <property type="match status" value="1"/>
</dbReference>
<dbReference type="GO" id="GO:0005829">
    <property type="term" value="C:cytosol"/>
    <property type="evidence" value="ECO:0007669"/>
    <property type="project" value="TreeGrafter"/>
</dbReference>
<feature type="domain" description="Inosine/uridine-preferring nucleoside hydrolase" evidence="3">
    <location>
        <begin position="29"/>
        <end position="330"/>
    </location>
</feature>
<dbReference type="AlphaFoldDB" id="A0A087VW78"/>
<dbReference type="InterPro" id="IPR036452">
    <property type="entry name" value="Ribo_hydro-like"/>
</dbReference>
<sequence length="348" mass="37391">MRTSGGTTWVRPPRKEATVAATKETPRKIILDLDTGIDDTLALSYVLASPEAELIGITGTYGNVVVEQGVANDLNLLAMYGRDDIPVFKGIDHPSTTDSFSVPADSEIFHGANGTGNIEIPAHSDRKAQEESSVDFIIESVRRYPKEELAIVPTGALTTIAAALEKAPDIVDKIRIVLMGGSLTQPGNVGPFAEANINQDPEAANKVFATTADITMVGLDVTTQVQMSREDTESLRGTGTAIGRFLADMTDYYINITEQEEGVFLGGCNLHDPLAAAVAIDPSLVTTFATNLMVETEGPQRARTIGDPNRLTDKTKNTKVALSVDAERFTSQFMERLMSLATGQTTER</sequence>
<dbReference type="Gene3D" id="3.90.245.10">
    <property type="entry name" value="Ribonucleoside hydrolase-like"/>
    <property type="match status" value="1"/>
</dbReference>